<dbReference type="InterPro" id="IPR002921">
    <property type="entry name" value="Fungal_lipase-type"/>
</dbReference>
<evidence type="ECO:0000256" key="5">
    <source>
        <dbReference type="ARBA" id="ARBA00022692"/>
    </source>
</evidence>
<evidence type="ECO:0000256" key="4">
    <source>
        <dbReference type="ARBA" id="ARBA00022553"/>
    </source>
</evidence>
<dbReference type="PANTHER" id="PTHR45792">
    <property type="entry name" value="DIACYLGLYCEROL LIPASE HOMOLOG-RELATED"/>
    <property type="match status" value="1"/>
</dbReference>
<name>A0A9N8E0Y4_9STRA</name>
<dbReference type="EMBL" id="CAICTM010000537">
    <property type="protein sequence ID" value="CAB9512482.1"/>
    <property type="molecule type" value="Genomic_DNA"/>
</dbReference>
<evidence type="ECO:0000313" key="17">
    <source>
        <dbReference type="EMBL" id="CAB9512482.1"/>
    </source>
</evidence>
<dbReference type="EC" id="3.1.1.116" evidence="14"/>
<reference evidence="17" key="1">
    <citation type="submission" date="2020-06" db="EMBL/GenBank/DDBJ databases">
        <authorList>
            <consortium name="Plant Systems Biology data submission"/>
        </authorList>
    </citation>
    <scope>NUCLEOTIDE SEQUENCE</scope>
    <source>
        <strain evidence="17">D6</strain>
    </source>
</reference>
<keyword evidence="12 15" id="KW-0472">Membrane</keyword>
<dbReference type="InterPro" id="IPR052214">
    <property type="entry name" value="DAG_Lipase-Related"/>
</dbReference>
<keyword evidence="6" id="KW-0479">Metal-binding</keyword>
<sequence>MSSSSSSIVSTTTSVVAVVSTTLLVYLQWRNAPEWIKQGLWSNSSSDSDGANTRNDDLLDKDANDDLASLPAVMDKLKQMYNLVSAVSDDVEQSNWMGDWQLMAAFYSLLHLNTELLAKDPDYRDKLYDDHHHDDDVELEEVLELAKYLDYAQWAYLSSHTELSKNCRHAGLDLMTHDTATEPGRVAHYIALQHSQKLAIIGLKGTNTFSDIMTDLIALPKKHAGCHFDNGAFAKPKSGDKDPVNEVYCHEGIFTAAIWMADAVQPMIENMLVPLNYKVIICGHSLGAGTACLLGLELRSRIAAFRENTTDLRVLAFATPPVISYKAARACEPFVTSVVNNTDVVCRCSVSNLIIMYKLLNEVTARLNAKGLTLDSWTSIQNYYKEHSVVDDDLLMTEEELDTFFEETHADPEKDDQALYVPGRCVVMWDKGENDDFAMGGIVTDGGMKMLRQVELALSFITDHIVPSYRTSLQKLIQQKENTI</sequence>
<protein>
    <recommendedName>
        <fullName evidence="14">sn-1-specific diacylglycerol lipase</fullName>
        <ecNumber evidence="14">3.1.1.116</ecNumber>
    </recommendedName>
</protein>
<feature type="domain" description="Fungal lipase-type" evidence="16">
    <location>
        <begin position="201"/>
        <end position="350"/>
    </location>
</feature>
<dbReference type="Pfam" id="PF01764">
    <property type="entry name" value="Lipase_3"/>
    <property type="match status" value="1"/>
</dbReference>
<organism evidence="17 18">
    <name type="scientific">Seminavis robusta</name>
    <dbReference type="NCBI Taxonomy" id="568900"/>
    <lineage>
        <taxon>Eukaryota</taxon>
        <taxon>Sar</taxon>
        <taxon>Stramenopiles</taxon>
        <taxon>Ochrophyta</taxon>
        <taxon>Bacillariophyta</taxon>
        <taxon>Bacillariophyceae</taxon>
        <taxon>Bacillariophycidae</taxon>
        <taxon>Naviculales</taxon>
        <taxon>Naviculaceae</taxon>
        <taxon>Seminavis</taxon>
    </lineage>
</organism>
<dbReference type="InterPro" id="IPR029058">
    <property type="entry name" value="AB_hydrolase_fold"/>
</dbReference>
<dbReference type="GO" id="GO:0046872">
    <property type="term" value="F:metal ion binding"/>
    <property type="evidence" value="ECO:0007669"/>
    <property type="project" value="UniProtKB-KW"/>
</dbReference>
<dbReference type="Gene3D" id="3.40.50.1820">
    <property type="entry name" value="alpha/beta hydrolase"/>
    <property type="match status" value="1"/>
</dbReference>
<keyword evidence="4" id="KW-0597">Phosphoprotein</keyword>
<feature type="transmembrane region" description="Helical" evidence="15">
    <location>
        <begin position="6"/>
        <end position="27"/>
    </location>
</feature>
<keyword evidence="7" id="KW-0378">Hydrolase</keyword>
<evidence type="ECO:0000256" key="3">
    <source>
        <dbReference type="ARBA" id="ARBA00022475"/>
    </source>
</evidence>
<evidence type="ECO:0000256" key="12">
    <source>
        <dbReference type="ARBA" id="ARBA00023136"/>
    </source>
</evidence>
<evidence type="ECO:0000256" key="13">
    <source>
        <dbReference type="ARBA" id="ARBA00024531"/>
    </source>
</evidence>
<dbReference type="Proteomes" id="UP001153069">
    <property type="component" value="Unassembled WGS sequence"/>
</dbReference>
<dbReference type="GO" id="GO:0005886">
    <property type="term" value="C:plasma membrane"/>
    <property type="evidence" value="ECO:0007669"/>
    <property type="project" value="UniProtKB-SubCell"/>
</dbReference>
<dbReference type="GO" id="GO:0016042">
    <property type="term" value="P:lipid catabolic process"/>
    <property type="evidence" value="ECO:0007669"/>
    <property type="project" value="UniProtKB-KW"/>
</dbReference>
<evidence type="ECO:0000256" key="14">
    <source>
        <dbReference type="ARBA" id="ARBA00026104"/>
    </source>
</evidence>
<comment type="cofactor">
    <cofactor evidence="1">
        <name>Ca(2+)</name>
        <dbReference type="ChEBI" id="CHEBI:29108"/>
    </cofactor>
</comment>
<evidence type="ECO:0000256" key="8">
    <source>
        <dbReference type="ARBA" id="ARBA00022837"/>
    </source>
</evidence>
<keyword evidence="3" id="KW-1003">Cell membrane</keyword>
<keyword evidence="8" id="KW-0106">Calcium</keyword>
<proteinExistence type="predicted"/>
<dbReference type="OrthoDB" id="45753at2759"/>
<evidence type="ECO:0000256" key="7">
    <source>
        <dbReference type="ARBA" id="ARBA00022801"/>
    </source>
</evidence>
<evidence type="ECO:0000256" key="6">
    <source>
        <dbReference type="ARBA" id="ARBA00022723"/>
    </source>
</evidence>
<keyword evidence="5 15" id="KW-0812">Transmembrane</keyword>
<keyword evidence="18" id="KW-1185">Reference proteome</keyword>
<comment type="caution">
    <text evidence="17">The sequence shown here is derived from an EMBL/GenBank/DDBJ whole genome shotgun (WGS) entry which is preliminary data.</text>
</comment>
<gene>
    <name evidence="17" type="ORF">SEMRO_538_G162640.1</name>
</gene>
<evidence type="ECO:0000256" key="10">
    <source>
        <dbReference type="ARBA" id="ARBA00022989"/>
    </source>
</evidence>
<evidence type="ECO:0000256" key="11">
    <source>
        <dbReference type="ARBA" id="ARBA00023098"/>
    </source>
</evidence>
<evidence type="ECO:0000256" key="2">
    <source>
        <dbReference type="ARBA" id="ARBA00004651"/>
    </source>
</evidence>
<evidence type="ECO:0000313" key="18">
    <source>
        <dbReference type="Proteomes" id="UP001153069"/>
    </source>
</evidence>
<keyword evidence="9" id="KW-0442">Lipid degradation</keyword>
<dbReference type="CDD" id="cd00519">
    <property type="entry name" value="Lipase_3"/>
    <property type="match status" value="1"/>
</dbReference>
<evidence type="ECO:0000256" key="9">
    <source>
        <dbReference type="ARBA" id="ARBA00022963"/>
    </source>
</evidence>
<dbReference type="SUPFAM" id="SSF53474">
    <property type="entry name" value="alpha/beta-Hydrolases"/>
    <property type="match status" value="1"/>
</dbReference>
<dbReference type="AlphaFoldDB" id="A0A9N8E0Y4"/>
<keyword evidence="11" id="KW-0443">Lipid metabolism</keyword>
<evidence type="ECO:0000256" key="1">
    <source>
        <dbReference type="ARBA" id="ARBA00001913"/>
    </source>
</evidence>
<comment type="subcellular location">
    <subcellularLocation>
        <location evidence="2">Cell membrane</location>
        <topology evidence="2">Multi-pass membrane protein</topology>
    </subcellularLocation>
</comment>
<dbReference type="GO" id="GO:0016298">
    <property type="term" value="F:lipase activity"/>
    <property type="evidence" value="ECO:0007669"/>
    <property type="project" value="TreeGrafter"/>
</dbReference>
<evidence type="ECO:0000259" key="16">
    <source>
        <dbReference type="Pfam" id="PF01764"/>
    </source>
</evidence>
<keyword evidence="10 15" id="KW-1133">Transmembrane helix</keyword>
<accession>A0A9N8E0Y4</accession>
<dbReference type="PANTHER" id="PTHR45792:SF8">
    <property type="entry name" value="DIACYLGLYCEROL LIPASE-ALPHA"/>
    <property type="match status" value="1"/>
</dbReference>
<evidence type="ECO:0000256" key="15">
    <source>
        <dbReference type="SAM" id="Phobius"/>
    </source>
</evidence>
<comment type="catalytic activity">
    <reaction evidence="13">
        <text>a 1,2-diacyl-sn-glycerol + H2O = a 2-acylglycerol + a fatty acid + H(+)</text>
        <dbReference type="Rhea" id="RHEA:33275"/>
        <dbReference type="ChEBI" id="CHEBI:15377"/>
        <dbReference type="ChEBI" id="CHEBI:15378"/>
        <dbReference type="ChEBI" id="CHEBI:17389"/>
        <dbReference type="ChEBI" id="CHEBI:17815"/>
        <dbReference type="ChEBI" id="CHEBI:28868"/>
        <dbReference type="EC" id="3.1.1.116"/>
    </reaction>
    <physiologicalReaction direction="left-to-right" evidence="13">
        <dbReference type="Rhea" id="RHEA:33276"/>
    </physiologicalReaction>
</comment>